<accession>A0ABZ2JYD4</accession>
<feature type="transmembrane region" description="Helical" evidence="8">
    <location>
        <begin position="227"/>
        <end position="245"/>
    </location>
</feature>
<evidence type="ECO:0000256" key="5">
    <source>
        <dbReference type="ARBA" id="ARBA00022692"/>
    </source>
</evidence>
<feature type="transmembrane region" description="Helical" evidence="8">
    <location>
        <begin position="46"/>
        <end position="65"/>
    </location>
</feature>
<evidence type="ECO:0000256" key="3">
    <source>
        <dbReference type="ARBA" id="ARBA00022448"/>
    </source>
</evidence>
<dbReference type="InterPro" id="IPR004638">
    <property type="entry name" value="EmrB-like"/>
</dbReference>
<keyword evidence="4" id="KW-1003">Cell membrane</keyword>
<feature type="transmembrane region" description="Helical" evidence="8">
    <location>
        <begin position="330"/>
        <end position="350"/>
    </location>
</feature>
<dbReference type="Gene3D" id="1.20.1250.20">
    <property type="entry name" value="MFS general substrate transporter like domains"/>
    <property type="match status" value="1"/>
</dbReference>
<keyword evidence="11" id="KW-1185">Reference proteome</keyword>
<dbReference type="EMBL" id="CP089982">
    <property type="protein sequence ID" value="WXA91513.1"/>
    <property type="molecule type" value="Genomic_DNA"/>
</dbReference>
<evidence type="ECO:0000313" key="11">
    <source>
        <dbReference type="Proteomes" id="UP001379533"/>
    </source>
</evidence>
<sequence length="512" mass="54430">MADNRWGIALAVSLGALLEVIDTSIVNVALPEMETSLGATLSEVSWVVTSYVVANVIILTLAAWLGDTFGKKRYFIFSLVAFTAASVACGLAVNLPMLIAARVVQGLCGGGLLTKAQSLLFQTFTKKEDQAMAQGLFGTIVIAGPAIGPTLGGWLVTHAGWRWIFFVNLPVGIIATFLCVAFLPADDSTGHAKTKVDWVAVGLLTMGLGSFQVVLEEGQSHDWLESPFVRRFAICAAIGLAVFVWRVLTSPRPIVDLRVLRHRALWAGSILSVVVGIGLYGTLFAIPIFAQEILHFTAEQTGMLLIPGALVSAFAMPIAAKLIAKFDVRILLVGGIFLLGYALYDLSYLSPLTGEKDLFWPLIVRAFAIALVFLPLNMATLGSLPPKDIPAASGIFSLTRQLGASIGVASLTTILVQRHAFHRAVLVEKLVAGTPETVAHLDIMAANLVTRGSDLVKAHQSALAILDRRVDVQAAVMSFGDTFWLTLVLFAVTLPLVLLLGKAGGASAGPAH</sequence>
<feature type="transmembrane region" description="Helical" evidence="8">
    <location>
        <begin position="163"/>
        <end position="184"/>
    </location>
</feature>
<dbReference type="CDD" id="cd17503">
    <property type="entry name" value="MFS_LmrB_MDR_like"/>
    <property type="match status" value="1"/>
</dbReference>
<feature type="transmembrane region" description="Helical" evidence="8">
    <location>
        <begin position="133"/>
        <end position="157"/>
    </location>
</feature>
<comment type="subcellular location">
    <subcellularLocation>
        <location evidence="1">Cell membrane</location>
        <topology evidence="1">Multi-pass membrane protein</topology>
    </subcellularLocation>
</comment>
<evidence type="ECO:0000256" key="1">
    <source>
        <dbReference type="ARBA" id="ARBA00004651"/>
    </source>
</evidence>
<keyword evidence="3" id="KW-0813">Transport</keyword>
<dbReference type="PANTHER" id="PTHR42718">
    <property type="entry name" value="MAJOR FACILITATOR SUPERFAMILY MULTIDRUG TRANSPORTER MFSC"/>
    <property type="match status" value="1"/>
</dbReference>
<dbReference type="RefSeq" id="WP_394842133.1">
    <property type="nucleotide sequence ID" value="NZ_CP089982.1"/>
</dbReference>
<dbReference type="Pfam" id="PF07690">
    <property type="entry name" value="MFS_1"/>
    <property type="match status" value="1"/>
</dbReference>
<feature type="transmembrane region" description="Helical" evidence="8">
    <location>
        <begin position="362"/>
        <end position="381"/>
    </location>
</feature>
<comment type="similarity">
    <text evidence="2">Belongs to the major facilitator superfamily. EmrB family.</text>
</comment>
<evidence type="ECO:0000256" key="8">
    <source>
        <dbReference type="SAM" id="Phobius"/>
    </source>
</evidence>
<dbReference type="InterPro" id="IPR020846">
    <property type="entry name" value="MFS_dom"/>
</dbReference>
<feature type="transmembrane region" description="Helical" evidence="8">
    <location>
        <begin position="302"/>
        <end position="323"/>
    </location>
</feature>
<feature type="transmembrane region" description="Helical" evidence="8">
    <location>
        <begin position="483"/>
        <end position="501"/>
    </location>
</feature>
<dbReference type="NCBIfam" id="TIGR00711">
    <property type="entry name" value="efflux_EmrB"/>
    <property type="match status" value="1"/>
</dbReference>
<dbReference type="SUPFAM" id="SSF103473">
    <property type="entry name" value="MFS general substrate transporter"/>
    <property type="match status" value="1"/>
</dbReference>
<keyword evidence="6 8" id="KW-1133">Transmembrane helix</keyword>
<protein>
    <submittedName>
        <fullName evidence="10">DHA2 family efflux MFS transporter permease subunit</fullName>
    </submittedName>
</protein>
<evidence type="ECO:0000256" key="7">
    <source>
        <dbReference type="ARBA" id="ARBA00023136"/>
    </source>
</evidence>
<evidence type="ECO:0000259" key="9">
    <source>
        <dbReference type="PROSITE" id="PS50850"/>
    </source>
</evidence>
<gene>
    <name evidence="10" type="ORF">LZC95_34280</name>
</gene>
<evidence type="ECO:0000313" key="10">
    <source>
        <dbReference type="EMBL" id="WXA91513.1"/>
    </source>
</evidence>
<evidence type="ECO:0000256" key="2">
    <source>
        <dbReference type="ARBA" id="ARBA00008537"/>
    </source>
</evidence>
<keyword evidence="5 8" id="KW-0812">Transmembrane</keyword>
<dbReference type="Gene3D" id="1.20.1720.10">
    <property type="entry name" value="Multidrug resistance protein D"/>
    <property type="match status" value="1"/>
</dbReference>
<reference evidence="10 11" key="1">
    <citation type="submission" date="2021-12" db="EMBL/GenBank/DDBJ databases">
        <title>Discovery of the Pendulisporaceae a myxobacterial family with distinct sporulation behavior and unique specialized metabolism.</title>
        <authorList>
            <person name="Garcia R."/>
            <person name="Popoff A."/>
            <person name="Bader C.D."/>
            <person name="Loehr J."/>
            <person name="Walesch S."/>
            <person name="Walt C."/>
            <person name="Boldt J."/>
            <person name="Bunk B."/>
            <person name="Haeckl F.J.F.P.J."/>
            <person name="Gunesch A.P."/>
            <person name="Birkelbach J."/>
            <person name="Nuebel U."/>
            <person name="Pietschmann T."/>
            <person name="Bach T."/>
            <person name="Mueller R."/>
        </authorList>
    </citation>
    <scope>NUCLEOTIDE SEQUENCE [LARGE SCALE GENOMIC DNA]</scope>
    <source>
        <strain evidence="10 11">MSr12523</strain>
    </source>
</reference>
<feature type="transmembrane region" description="Helical" evidence="8">
    <location>
        <begin position="265"/>
        <end position="290"/>
    </location>
</feature>
<dbReference type="InterPro" id="IPR011701">
    <property type="entry name" value="MFS"/>
</dbReference>
<feature type="domain" description="Major facilitator superfamily (MFS) profile" evidence="9">
    <location>
        <begin position="8"/>
        <end position="505"/>
    </location>
</feature>
<dbReference type="InterPro" id="IPR036259">
    <property type="entry name" value="MFS_trans_sf"/>
</dbReference>
<evidence type="ECO:0000256" key="4">
    <source>
        <dbReference type="ARBA" id="ARBA00022475"/>
    </source>
</evidence>
<name>A0ABZ2JYD4_9BACT</name>
<dbReference type="PROSITE" id="PS50850">
    <property type="entry name" value="MFS"/>
    <property type="match status" value="1"/>
</dbReference>
<dbReference type="Proteomes" id="UP001379533">
    <property type="component" value="Chromosome"/>
</dbReference>
<dbReference type="PANTHER" id="PTHR42718:SF9">
    <property type="entry name" value="MAJOR FACILITATOR SUPERFAMILY MULTIDRUG TRANSPORTER MFSC"/>
    <property type="match status" value="1"/>
</dbReference>
<feature type="transmembrane region" description="Helical" evidence="8">
    <location>
        <begin position="74"/>
        <end position="93"/>
    </location>
</feature>
<organism evidence="10 11">
    <name type="scientific">Pendulispora brunnea</name>
    <dbReference type="NCBI Taxonomy" id="2905690"/>
    <lineage>
        <taxon>Bacteria</taxon>
        <taxon>Pseudomonadati</taxon>
        <taxon>Myxococcota</taxon>
        <taxon>Myxococcia</taxon>
        <taxon>Myxococcales</taxon>
        <taxon>Sorangiineae</taxon>
        <taxon>Pendulisporaceae</taxon>
        <taxon>Pendulispora</taxon>
    </lineage>
</organism>
<proteinExistence type="inferred from homology"/>
<keyword evidence="7 8" id="KW-0472">Membrane</keyword>
<evidence type="ECO:0000256" key="6">
    <source>
        <dbReference type="ARBA" id="ARBA00022989"/>
    </source>
</evidence>